<feature type="active site" description="Proton donor" evidence="12">
    <location>
        <position position="121"/>
    </location>
</feature>
<dbReference type="STRING" id="1797516.A3D26_04030"/>
<evidence type="ECO:0000256" key="7">
    <source>
        <dbReference type="ARBA" id="ARBA00022984"/>
    </source>
</evidence>
<dbReference type="GO" id="GO:0071555">
    <property type="term" value="P:cell wall organization"/>
    <property type="evidence" value="ECO:0007669"/>
    <property type="project" value="UniProtKB-KW"/>
</dbReference>
<dbReference type="Gene3D" id="3.65.10.10">
    <property type="entry name" value="Enolpyruvate transferase domain"/>
    <property type="match status" value="2"/>
</dbReference>
<dbReference type="InterPro" id="IPR050068">
    <property type="entry name" value="MurA_subfamily"/>
</dbReference>
<dbReference type="EMBL" id="MHBZ01000032">
    <property type="protein sequence ID" value="OGY10623.1"/>
    <property type="molecule type" value="Genomic_DNA"/>
</dbReference>
<dbReference type="InterPro" id="IPR036968">
    <property type="entry name" value="Enolpyruvate_Tfrase_sf"/>
</dbReference>
<feature type="binding site" evidence="12">
    <location>
        <begin position="126"/>
        <end position="130"/>
    </location>
    <ligand>
        <name>UDP-N-acetyl-alpha-D-glucosamine</name>
        <dbReference type="ChEBI" id="CHEBI:57705"/>
    </ligand>
</feature>
<feature type="domain" description="Enolpyruvate transferase" evidence="13">
    <location>
        <begin position="9"/>
        <end position="425"/>
    </location>
</feature>
<comment type="caution">
    <text evidence="14">The sequence shown here is derived from an EMBL/GenBank/DDBJ whole genome shotgun (WGS) entry which is preliminary data.</text>
</comment>
<comment type="similarity">
    <text evidence="10 12">Belongs to the EPSP synthase family. MurA subfamily.</text>
</comment>
<dbReference type="HAMAP" id="MF_00111">
    <property type="entry name" value="MurA"/>
    <property type="match status" value="1"/>
</dbReference>
<name>A0A1G1V5H9_9BACT</name>
<keyword evidence="5 12" id="KW-0808">Transferase</keyword>
<dbReference type="NCBIfam" id="TIGR01072">
    <property type="entry name" value="murA"/>
    <property type="match status" value="1"/>
</dbReference>
<dbReference type="AlphaFoldDB" id="A0A1G1V5H9"/>
<evidence type="ECO:0000313" key="15">
    <source>
        <dbReference type="Proteomes" id="UP000178319"/>
    </source>
</evidence>
<feature type="binding site" evidence="12">
    <location>
        <begin position="24"/>
        <end position="25"/>
    </location>
    <ligand>
        <name>phosphoenolpyruvate</name>
        <dbReference type="ChEBI" id="CHEBI:58702"/>
    </ligand>
</feature>
<dbReference type="GO" id="GO:0009252">
    <property type="term" value="P:peptidoglycan biosynthetic process"/>
    <property type="evidence" value="ECO:0007669"/>
    <property type="project" value="UniProtKB-UniRule"/>
</dbReference>
<evidence type="ECO:0000259" key="13">
    <source>
        <dbReference type="Pfam" id="PF00275"/>
    </source>
</evidence>
<feature type="binding site" evidence="12">
    <location>
        <position position="332"/>
    </location>
    <ligand>
        <name>UDP-N-acetyl-alpha-D-glucosamine</name>
        <dbReference type="ChEBI" id="CHEBI:57705"/>
    </ligand>
</feature>
<keyword evidence="3 12" id="KW-0963">Cytoplasm</keyword>
<evidence type="ECO:0000256" key="11">
    <source>
        <dbReference type="ARBA" id="ARBA00047527"/>
    </source>
</evidence>
<comment type="function">
    <text evidence="12">Cell wall formation. Adds enolpyruvyl to UDP-N-acetylglucosamine.</text>
</comment>
<sequence>MDNTHIKIQGGVPLNGQIEVFGEKNSVAKIMVASLLSDKPSILRNICHVVDTELMTNVIRAVGGEAEEIEERVIRIENKDIHNMDEKTLQEVVGKSRVPILLCGPLLARTGEAIIPALGGDIIGNRPVDLHLTALKKMGAKIEEKASGIYLKAKKLHGRPIRLDYPSVGATEQILMAAVLAEGITQLSNAAIEPQIMDLVVTLRQMGADIIFEPERTFIINGVNSLSGYDHTAIPDRLEIASWACVALGTNGKISVTDARAEHMRSFLDKFEAAGGAFTIKDHGMEFWRGEDVITPTHVETDVSPGFATDWQPPFAVVLTQANGQSIVHETVYESRFGYVEALNKMGADITLEKRCRGMLCRFNDEYYHTAIINGPTPLHGAEIEVPDIRAGFSYIVGALMAQGTTTVTNSQILNRGYEKFTEKLQNLGAQLL</sequence>
<keyword evidence="9 12" id="KW-0961">Cell wall biogenesis/degradation</keyword>
<dbReference type="NCBIfam" id="NF006873">
    <property type="entry name" value="PRK09369.1"/>
    <property type="match status" value="1"/>
</dbReference>
<evidence type="ECO:0000313" key="14">
    <source>
        <dbReference type="EMBL" id="OGY10623.1"/>
    </source>
</evidence>
<evidence type="ECO:0000256" key="8">
    <source>
        <dbReference type="ARBA" id="ARBA00023306"/>
    </source>
</evidence>
<keyword evidence="6 12" id="KW-0133">Cell shape</keyword>
<comment type="catalytic activity">
    <reaction evidence="11 12">
        <text>phosphoenolpyruvate + UDP-N-acetyl-alpha-D-glucosamine = UDP-N-acetyl-3-O-(1-carboxyvinyl)-alpha-D-glucosamine + phosphate</text>
        <dbReference type="Rhea" id="RHEA:18681"/>
        <dbReference type="ChEBI" id="CHEBI:43474"/>
        <dbReference type="ChEBI" id="CHEBI:57705"/>
        <dbReference type="ChEBI" id="CHEBI:58702"/>
        <dbReference type="ChEBI" id="CHEBI:68483"/>
        <dbReference type="EC" id="2.5.1.7"/>
    </reaction>
</comment>
<dbReference type="GO" id="GO:0008360">
    <property type="term" value="P:regulation of cell shape"/>
    <property type="evidence" value="ECO:0007669"/>
    <property type="project" value="UniProtKB-KW"/>
</dbReference>
<keyword evidence="8 12" id="KW-0131">Cell cycle</keyword>
<comment type="pathway">
    <text evidence="2 12">Cell wall biogenesis; peptidoglycan biosynthesis.</text>
</comment>
<comment type="subcellular location">
    <subcellularLocation>
        <location evidence="1 12">Cytoplasm</location>
    </subcellularLocation>
</comment>
<dbReference type="UniPathway" id="UPA00219"/>
<evidence type="ECO:0000256" key="4">
    <source>
        <dbReference type="ARBA" id="ARBA00022618"/>
    </source>
</evidence>
<dbReference type="PANTHER" id="PTHR43783">
    <property type="entry name" value="UDP-N-ACETYLGLUCOSAMINE 1-CARBOXYVINYLTRANSFERASE"/>
    <property type="match status" value="1"/>
</dbReference>
<feature type="binding site" evidence="12">
    <location>
        <position position="97"/>
    </location>
    <ligand>
        <name>UDP-N-acetyl-alpha-D-glucosamine</name>
        <dbReference type="ChEBI" id="CHEBI:57705"/>
    </ligand>
</feature>
<evidence type="ECO:0000256" key="1">
    <source>
        <dbReference type="ARBA" id="ARBA00004496"/>
    </source>
</evidence>
<dbReference type="PANTHER" id="PTHR43783:SF1">
    <property type="entry name" value="UDP-N-ACETYLGLUCOSAMINE 1-CARBOXYVINYLTRANSFERASE"/>
    <property type="match status" value="1"/>
</dbReference>
<dbReference type="Pfam" id="PF00275">
    <property type="entry name" value="EPSP_synthase"/>
    <property type="match status" value="1"/>
</dbReference>
<dbReference type="EC" id="2.5.1.7" evidence="12"/>
<comment type="caution">
    <text evidence="12">Lacks conserved residue(s) required for the propagation of feature annotation.</text>
</comment>
<keyword evidence="7 12" id="KW-0573">Peptidoglycan synthesis</keyword>
<dbReference type="SUPFAM" id="SSF55205">
    <property type="entry name" value="EPT/RTPC-like"/>
    <property type="match status" value="1"/>
</dbReference>
<protein>
    <recommendedName>
        <fullName evidence="12">UDP-N-acetylglucosamine 1-carboxyvinyltransferase</fullName>
        <ecNumber evidence="12">2.5.1.7</ecNumber>
    </recommendedName>
    <alternativeName>
        <fullName evidence="12">Enoylpyruvate transferase</fullName>
    </alternativeName>
    <alternativeName>
        <fullName evidence="12">UDP-N-acetylglucosamine enolpyruvyl transferase</fullName>
        <shortName evidence="12">EPT</shortName>
    </alternativeName>
</protein>
<accession>A0A1G1V5H9</accession>
<proteinExistence type="inferred from homology"/>
<keyword evidence="4 12" id="KW-0132">Cell division</keyword>
<dbReference type="GO" id="GO:0005737">
    <property type="term" value="C:cytoplasm"/>
    <property type="evidence" value="ECO:0007669"/>
    <property type="project" value="UniProtKB-SubCell"/>
</dbReference>
<evidence type="ECO:0000256" key="9">
    <source>
        <dbReference type="ARBA" id="ARBA00023316"/>
    </source>
</evidence>
<organism evidence="14 15">
    <name type="scientific">Candidatus Blackburnbacteria bacterium RIFCSPHIGHO2_02_FULL_44_20</name>
    <dbReference type="NCBI Taxonomy" id="1797516"/>
    <lineage>
        <taxon>Bacteria</taxon>
        <taxon>Candidatus Blackburniibacteriota</taxon>
    </lineage>
</organism>
<dbReference type="CDD" id="cd01555">
    <property type="entry name" value="UdpNAET"/>
    <property type="match status" value="1"/>
</dbReference>
<dbReference type="Proteomes" id="UP000178319">
    <property type="component" value="Unassembled WGS sequence"/>
</dbReference>
<reference evidence="14 15" key="1">
    <citation type="journal article" date="2016" name="Nat. Commun.">
        <title>Thousands of microbial genomes shed light on interconnected biogeochemical processes in an aquifer system.</title>
        <authorList>
            <person name="Anantharaman K."/>
            <person name="Brown C.T."/>
            <person name="Hug L.A."/>
            <person name="Sharon I."/>
            <person name="Castelle C.J."/>
            <person name="Probst A.J."/>
            <person name="Thomas B.C."/>
            <person name="Singh A."/>
            <person name="Wilkins M.J."/>
            <person name="Karaoz U."/>
            <person name="Brodie E.L."/>
            <person name="Williams K.H."/>
            <person name="Hubbard S.S."/>
            <person name="Banfield J.F."/>
        </authorList>
    </citation>
    <scope>NUCLEOTIDE SEQUENCE [LARGE SCALE GENOMIC DNA]</scope>
</reference>
<dbReference type="InterPro" id="IPR005750">
    <property type="entry name" value="UDP_GlcNAc_COvinyl_MurA"/>
</dbReference>
<feature type="binding site" evidence="12">
    <location>
        <position position="310"/>
    </location>
    <ligand>
        <name>UDP-N-acetyl-alpha-D-glucosamine</name>
        <dbReference type="ChEBI" id="CHEBI:57705"/>
    </ligand>
</feature>
<evidence type="ECO:0000256" key="3">
    <source>
        <dbReference type="ARBA" id="ARBA00022490"/>
    </source>
</evidence>
<dbReference type="GO" id="GO:0008760">
    <property type="term" value="F:UDP-N-acetylglucosamine 1-carboxyvinyltransferase activity"/>
    <property type="evidence" value="ECO:0007669"/>
    <property type="project" value="UniProtKB-UniRule"/>
</dbReference>
<evidence type="ECO:0000256" key="5">
    <source>
        <dbReference type="ARBA" id="ARBA00022679"/>
    </source>
</evidence>
<dbReference type="GO" id="GO:0019277">
    <property type="term" value="P:UDP-N-acetylgalactosamine biosynthetic process"/>
    <property type="evidence" value="ECO:0007669"/>
    <property type="project" value="InterPro"/>
</dbReference>
<dbReference type="InterPro" id="IPR001986">
    <property type="entry name" value="Enolpyruvate_Tfrase_dom"/>
</dbReference>
<dbReference type="InterPro" id="IPR013792">
    <property type="entry name" value="RNA3'P_cycl/enolpyr_Trfase_a/b"/>
</dbReference>
<evidence type="ECO:0000256" key="12">
    <source>
        <dbReference type="HAMAP-Rule" id="MF_00111"/>
    </source>
</evidence>
<dbReference type="GO" id="GO:0051301">
    <property type="term" value="P:cell division"/>
    <property type="evidence" value="ECO:0007669"/>
    <property type="project" value="UniProtKB-KW"/>
</dbReference>
<evidence type="ECO:0000256" key="6">
    <source>
        <dbReference type="ARBA" id="ARBA00022960"/>
    </source>
</evidence>
<evidence type="ECO:0000256" key="2">
    <source>
        <dbReference type="ARBA" id="ARBA00004752"/>
    </source>
</evidence>
<gene>
    <name evidence="12" type="primary">murA</name>
    <name evidence="14" type="ORF">A3D26_04030</name>
</gene>
<evidence type="ECO:0000256" key="10">
    <source>
        <dbReference type="ARBA" id="ARBA00038367"/>
    </source>
</evidence>